<reference evidence="5" key="3">
    <citation type="submission" date="2025-04" db="UniProtKB">
        <authorList>
            <consortium name="RefSeq"/>
        </authorList>
    </citation>
    <scope>IDENTIFICATION</scope>
    <source>
        <strain evidence="5">CBS 304.34</strain>
    </source>
</reference>
<evidence type="ECO:0000313" key="5">
    <source>
        <dbReference type="RefSeq" id="XP_033582177.1"/>
    </source>
</evidence>
<feature type="compositionally biased region" description="Basic and acidic residues" evidence="1">
    <location>
        <begin position="75"/>
        <end position="85"/>
    </location>
</feature>
<reference evidence="3 5" key="1">
    <citation type="journal article" date="2020" name="Stud. Mycol.">
        <title>101 Dothideomycetes genomes: a test case for predicting lifestyles and emergence of pathogens.</title>
        <authorList>
            <person name="Haridas S."/>
            <person name="Albert R."/>
            <person name="Binder M."/>
            <person name="Bloem J."/>
            <person name="Labutti K."/>
            <person name="Salamov A."/>
            <person name="Andreopoulos B."/>
            <person name="Baker S."/>
            <person name="Barry K."/>
            <person name="Bills G."/>
            <person name="Bluhm B."/>
            <person name="Cannon C."/>
            <person name="Castanera R."/>
            <person name="Culley D."/>
            <person name="Daum C."/>
            <person name="Ezra D."/>
            <person name="Gonzalez J."/>
            <person name="Henrissat B."/>
            <person name="Kuo A."/>
            <person name="Liang C."/>
            <person name="Lipzen A."/>
            <person name="Lutzoni F."/>
            <person name="Magnuson J."/>
            <person name="Mondo S."/>
            <person name="Nolan M."/>
            <person name="Ohm R."/>
            <person name="Pangilinan J."/>
            <person name="Park H.-J."/>
            <person name="Ramirez L."/>
            <person name="Alfaro M."/>
            <person name="Sun H."/>
            <person name="Tritt A."/>
            <person name="Yoshinaga Y."/>
            <person name="Zwiers L.-H."/>
            <person name="Turgeon B."/>
            <person name="Goodwin S."/>
            <person name="Spatafora J."/>
            <person name="Crous P."/>
            <person name="Grigoriev I."/>
        </authorList>
    </citation>
    <scope>NUCLEOTIDE SEQUENCE</scope>
    <source>
        <strain evidence="3 5">CBS 304.34</strain>
    </source>
</reference>
<feature type="compositionally biased region" description="Low complexity" evidence="1">
    <location>
        <begin position="11"/>
        <end position="24"/>
    </location>
</feature>
<dbReference type="PANTHER" id="PTHR38426">
    <property type="entry name" value="MAINTENANCE OF TELOMERE CAPPING PROTEIN 4"/>
    <property type="match status" value="1"/>
</dbReference>
<feature type="compositionally biased region" description="Polar residues" evidence="1">
    <location>
        <begin position="248"/>
        <end position="260"/>
    </location>
</feature>
<feature type="non-terminal residue" evidence="3">
    <location>
        <position position="1"/>
    </location>
</feature>
<feature type="compositionally biased region" description="Polar residues" evidence="1">
    <location>
        <begin position="778"/>
        <end position="793"/>
    </location>
</feature>
<feature type="compositionally biased region" description="Basic and acidic residues" evidence="1">
    <location>
        <begin position="678"/>
        <end position="691"/>
    </location>
</feature>
<evidence type="ECO:0000256" key="1">
    <source>
        <dbReference type="SAM" id="MobiDB-lite"/>
    </source>
</evidence>
<dbReference type="EMBL" id="MU003694">
    <property type="protein sequence ID" value="KAF2815213.1"/>
    <property type="molecule type" value="Genomic_DNA"/>
</dbReference>
<keyword evidence="2" id="KW-0472">Membrane</keyword>
<name>A0A6A6Z3I2_9PEZI</name>
<dbReference type="InterPro" id="IPR038769">
    <property type="entry name" value="MTC4"/>
</dbReference>
<protein>
    <submittedName>
        <fullName evidence="3 5">Uncharacterized protein</fullName>
    </submittedName>
</protein>
<accession>A0A6A6Z3I2</accession>
<feature type="compositionally biased region" description="Low complexity" evidence="1">
    <location>
        <begin position="587"/>
        <end position="599"/>
    </location>
</feature>
<feature type="compositionally biased region" description="Basic and acidic residues" evidence="1">
    <location>
        <begin position="859"/>
        <end position="871"/>
    </location>
</feature>
<feature type="compositionally biased region" description="Polar residues" evidence="1">
    <location>
        <begin position="963"/>
        <end position="973"/>
    </location>
</feature>
<feature type="compositionally biased region" description="Basic and acidic residues" evidence="1">
    <location>
        <begin position="116"/>
        <end position="127"/>
    </location>
</feature>
<keyword evidence="2" id="KW-0812">Transmembrane</keyword>
<feature type="compositionally biased region" description="Low complexity" evidence="1">
    <location>
        <begin position="292"/>
        <end position="307"/>
    </location>
</feature>
<feature type="compositionally biased region" description="Basic residues" evidence="1">
    <location>
        <begin position="993"/>
        <end position="1003"/>
    </location>
</feature>
<dbReference type="GeneID" id="54457424"/>
<organism evidence="3">
    <name type="scientific">Mytilinidion resinicola</name>
    <dbReference type="NCBI Taxonomy" id="574789"/>
    <lineage>
        <taxon>Eukaryota</taxon>
        <taxon>Fungi</taxon>
        <taxon>Dikarya</taxon>
        <taxon>Ascomycota</taxon>
        <taxon>Pezizomycotina</taxon>
        <taxon>Dothideomycetes</taxon>
        <taxon>Pleosporomycetidae</taxon>
        <taxon>Mytilinidiales</taxon>
        <taxon>Mytilinidiaceae</taxon>
        <taxon>Mytilinidion</taxon>
    </lineage>
</organism>
<feature type="compositionally biased region" description="Low complexity" evidence="1">
    <location>
        <begin position="1034"/>
        <end position="1044"/>
    </location>
</feature>
<dbReference type="Proteomes" id="UP000504636">
    <property type="component" value="Unplaced"/>
</dbReference>
<feature type="compositionally biased region" description="Low complexity" evidence="1">
    <location>
        <begin position="63"/>
        <end position="73"/>
    </location>
</feature>
<evidence type="ECO:0000313" key="3">
    <source>
        <dbReference type="EMBL" id="KAF2815213.1"/>
    </source>
</evidence>
<feature type="compositionally biased region" description="Pro residues" evidence="1">
    <location>
        <begin position="1"/>
        <end position="10"/>
    </location>
</feature>
<proteinExistence type="predicted"/>
<sequence>MSPSPAPPSEPRSSISSDPSATSSYTLNSRYSGAHADNGDGSSTPRRESSVRPRSHASPGDHSAASPSKSNSSLEQERVEEQDFAHRRHRMRRSGGFLLDSAFPSASGSRALSPGRQDDTNDGDRHTLRPPQDASRVGRVRREKARSSGSSPLSRELDITSQVEGNGGLRERNHDTENGNLRVAKTRKSRGGVQAEDTQAAEEDYAPPPRAAIDPHQIVNMALNLSESRKRNLGAGQLVVPSSPPSRRLTSAGQPPSANFQRHGAGGSLRQHLQQQRRISRNISPSTGREPSSVSRHLSTSSSRVLSGPGPALQGLTFSPITIERRDKAKAYIELSMEYLRLLECLPRLKPDASAPGNYIISSNNVPGTMQVDLSRVPSNANSKYPLGRPYNPLQYIRNRRTRARERKTLGHHSEEFEDVDRVKSWIDEVEKKSESPDYRQQDVVLLPKYHEDHADKDPAPSKPARPRMGWVFSPAELLADAYWLEQNDNKSVIEDRWGNRIFVPKKQIDYLRPRSSKEYPDKRRKSWIEPIITGTSSEPHTGDESDGLSDRGRKRRMLIASLRGDSSPGRPKKHGWRRTRTDSRTSSDTSESENGSSGRKAGKPKLVTSSDMNIGPLERHMKEMLDKEAQEAGIASSPSVGSPDKWGEGHPIIANDMVGLDAGASGKTLEKQASIAKPDDEIPPAKKRPTEVIITPDTGPETRSSFEDLDTTEPNTPVLRKFLPSIGLDLSPPPSRRPSPSRKPKKSKFDLFRSDGSIKAQTLDPDSATDEHKRSSRQPSGESVEANSSGTAKISAPTAVKNLLTHKKNDSVGSLAISPEKKSRKDGKEPKEGKEPSSAVTRFFKGGRIGELVRYEGSRVGDFIFKKDPPTEDSDSSSSSGSSLEDSETEEGPELSSQHLRPKPVPRTTTSGTANSLTGGKSGYHLELPTFRSATLPEQDDSDQGDATDSQIPDHHIYHQALQRTNSRSSRFSRLAPPPMDLSSIHSSPAHSRPRSPSRTRARLNAILDRPGQVGRGGLPFTALAKPNPSPSPSRQRSSSRPSLANKRHWSITDSNSPSRLPASSESAVTTADIARVRALLLCSGIKAREIARRAHTPRSPPPSFLTRAAQTAGAKLIPVSKKEEHVLAARILVRSLEVSTQRVHEAAEHFRNETCKALVARVAALKAKVEEELFPRVHASGDEALAITGEVAGQAPLLVKGVSDRVDAMMRMRRRRMRWVRRVGWMLVEWVLLGVMWALWLIVVVVRLVKGVGVGVVRGVRWFLWL</sequence>
<feature type="compositionally biased region" description="Basic and acidic residues" evidence="1">
    <location>
        <begin position="541"/>
        <end position="552"/>
    </location>
</feature>
<dbReference type="PANTHER" id="PTHR38426:SF1">
    <property type="entry name" value="MAINTENANCE OF TELOMERE CAPPING PROTEIN 4"/>
    <property type="match status" value="1"/>
</dbReference>
<gene>
    <name evidence="3 5" type="ORF">BDZ99DRAFT_408996</name>
</gene>
<feature type="compositionally biased region" description="Basic and acidic residues" evidence="1">
    <location>
        <begin position="618"/>
        <end position="631"/>
    </location>
</feature>
<feature type="compositionally biased region" description="Polar residues" evidence="1">
    <location>
        <begin position="271"/>
        <end position="290"/>
    </location>
</feature>
<evidence type="ECO:0000313" key="4">
    <source>
        <dbReference type="Proteomes" id="UP000504636"/>
    </source>
</evidence>
<feature type="compositionally biased region" description="Polar residues" evidence="1">
    <location>
        <begin position="1053"/>
        <end position="1069"/>
    </location>
</feature>
<keyword evidence="4" id="KW-1185">Reference proteome</keyword>
<dbReference type="OrthoDB" id="5402622at2759"/>
<feature type="region of interest" description="Disordered" evidence="1">
    <location>
        <begin position="859"/>
        <end position="1069"/>
    </location>
</feature>
<feature type="region of interest" description="Disordered" evidence="1">
    <location>
        <begin position="515"/>
        <end position="847"/>
    </location>
</feature>
<keyword evidence="2" id="KW-1133">Transmembrane helix</keyword>
<dbReference type="AlphaFoldDB" id="A0A6A6Z3I2"/>
<feature type="region of interest" description="Disordered" evidence="1">
    <location>
        <begin position="1"/>
        <end position="212"/>
    </location>
</feature>
<feature type="transmembrane region" description="Helical" evidence="2">
    <location>
        <begin position="1225"/>
        <end position="1251"/>
    </location>
</feature>
<feature type="region of interest" description="Disordered" evidence="1">
    <location>
        <begin position="236"/>
        <end position="311"/>
    </location>
</feature>
<feature type="compositionally biased region" description="Basic and acidic residues" evidence="1">
    <location>
        <begin position="820"/>
        <end position="836"/>
    </location>
</feature>
<evidence type="ECO:0000256" key="2">
    <source>
        <dbReference type="SAM" id="Phobius"/>
    </source>
</evidence>
<feature type="compositionally biased region" description="Polar residues" evidence="1">
    <location>
        <begin position="147"/>
        <end position="164"/>
    </location>
</feature>
<feature type="compositionally biased region" description="Polar residues" evidence="1">
    <location>
        <begin position="908"/>
        <end position="920"/>
    </location>
</feature>
<dbReference type="RefSeq" id="XP_033582177.1">
    <property type="nucleotide sequence ID" value="XM_033716531.1"/>
</dbReference>
<reference evidence="5" key="2">
    <citation type="submission" date="2020-04" db="EMBL/GenBank/DDBJ databases">
        <authorList>
            <consortium name="NCBI Genome Project"/>
        </authorList>
    </citation>
    <scope>NUCLEOTIDE SEQUENCE</scope>
    <source>
        <strain evidence="5">CBS 304.34</strain>
    </source>
</reference>